<feature type="compositionally biased region" description="Low complexity" evidence="2">
    <location>
        <begin position="289"/>
        <end position="302"/>
    </location>
</feature>
<feature type="region of interest" description="Disordered" evidence="2">
    <location>
        <begin position="731"/>
        <end position="799"/>
    </location>
</feature>
<feature type="region of interest" description="Disordered" evidence="2">
    <location>
        <begin position="610"/>
        <end position="655"/>
    </location>
</feature>
<feature type="region of interest" description="Disordered" evidence="2">
    <location>
        <begin position="841"/>
        <end position="866"/>
    </location>
</feature>
<feature type="compositionally biased region" description="Low complexity" evidence="2">
    <location>
        <begin position="452"/>
        <end position="465"/>
    </location>
</feature>
<reference evidence="3" key="1">
    <citation type="submission" date="2023-03" db="EMBL/GenBank/DDBJ databases">
        <title>Massive genome expansion in bonnet fungi (Mycena s.s.) driven by repeated elements and novel gene families across ecological guilds.</title>
        <authorList>
            <consortium name="Lawrence Berkeley National Laboratory"/>
            <person name="Harder C.B."/>
            <person name="Miyauchi S."/>
            <person name="Viragh M."/>
            <person name="Kuo A."/>
            <person name="Thoen E."/>
            <person name="Andreopoulos B."/>
            <person name="Lu D."/>
            <person name="Skrede I."/>
            <person name="Drula E."/>
            <person name="Henrissat B."/>
            <person name="Morin E."/>
            <person name="Kohler A."/>
            <person name="Barry K."/>
            <person name="LaButti K."/>
            <person name="Morin E."/>
            <person name="Salamov A."/>
            <person name="Lipzen A."/>
            <person name="Mereny Z."/>
            <person name="Hegedus B."/>
            <person name="Baldrian P."/>
            <person name="Stursova M."/>
            <person name="Weitz H."/>
            <person name="Taylor A."/>
            <person name="Grigoriev I.V."/>
            <person name="Nagy L.G."/>
            <person name="Martin F."/>
            <person name="Kauserud H."/>
        </authorList>
    </citation>
    <scope>NUCLEOTIDE SEQUENCE</scope>
    <source>
        <strain evidence="3">9144</strain>
    </source>
</reference>
<feature type="region of interest" description="Disordered" evidence="2">
    <location>
        <begin position="256"/>
        <end position="485"/>
    </location>
</feature>
<dbReference type="EMBL" id="JARJCW010000028">
    <property type="protein sequence ID" value="KAJ7210509.1"/>
    <property type="molecule type" value="Genomic_DNA"/>
</dbReference>
<evidence type="ECO:0000313" key="3">
    <source>
        <dbReference type="EMBL" id="KAJ7210509.1"/>
    </source>
</evidence>
<feature type="compositionally biased region" description="Low complexity" evidence="2">
    <location>
        <begin position="344"/>
        <end position="367"/>
    </location>
</feature>
<evidence type="ECO:0000256" key="1">
    <source>
        <dbReference type="SAM" id="Coils"/>
    </source>
</evidence>
<accession>A0AAD6VEC8</accession>
<dbReference type="AlphaFoldDB" id="A0AAD6VEC8"/>
<feature type="region of interest" description="Disordered" evidence="2">
    <location>
        <begin position="503"/>
        <end position="538"/>
    </location>
</feature>
<proteinExistence type="predicted"/>
<organism evidence="3 4">
    <name type="scientific">Mycena pura</name>
    <dbReference type="NCBI Taxonomy" id="153505"/>
    <lineage>
        <taxon>Eukaryota</taxon>
        <taxon>Fungi</taxon>
        <taxon>Dikarya</taxon>
        <taxon>Basidiomycota</taxon>
        <taxon>Agaricomycotina</taxon>
        <taxon>Agaricomycetes</taxon>
        <taxon>Agaricomycetidae</taxon>
        <taxon>Agaricales</taxon>
        <taxon>Marasmiineae</taxon>
        <taxon>Mycenaceae</taxon>
        <taxon>Mycena</taxon>
    </lineage>
</organism>
<name>A0AAD6VEC8_9AGAR</name>
<dbReference type="Proteomes" id="UP001219525">
    <property type="component" value="Unassembled WGS sequence"/>
</dbReference>
<keyword evidence="4" id="KW-1185">Reference proteome</keyword>
<keyword evidence="1" id="KW-0175">Coiled coil</keyword>
<feature type="compositionally biased region" description="Polar residues" evidence="2">
    <location>
        <begin position="435"/>
        <end position="444"/>
    </location>
</feature>
<sequence length="866" mass="94452">MSIHGYSEDEESPILHDFVNETIAREQTPSPRTELLSPPLQGDLRSVRDLQRGPSERFLRQREQAYTNISPNQLLSLLIERDYEARKLRKALHRAFDRSEAEASRAAEAERVTQETLNRYRDASLAKIAAERALAKTNEELRLWKFQFEHAQREIHRAQDVVALIESQRDDAERAAAETRTIARQLNEQRLASDALEEGRRLGYKAGFRRAQQELALGRGLNSAETYDFERELDEESATAPEEADRISMFDTLLPRDIHAPSVPPPRSPQGIHASEARPPQRPRENVQSPSIPISAPAMAMPSPMPAPPSRGFETESTYRPPRSPSIQLSIFPVDIPSASAFNQPGPSRQHQRRPSQAPPQRQLSSQGRALPAETIPLRRPSPAPTSRPPDNYIPSVSANGEIPLPPPFLLSQVVPAAEEPRTQSWYNREHEQPAQAQGAQSWYQAPRRSRSNAGSATGRSAAGSETTRSAHGRHARHASLDARVGAQRVAVGEYGPGTDLAAIREDARSARGSQRSLSVHMRRSAESLVPPPPPAKDVRYQNQVIADELRYSNPDLAESWRRDAAAARTDTASSKSRPPRNVRLPAHIVLPPPLSPPEAGPVPLAQRARTISGGTGKSGLSQLPKRVDLSNQPNLRRVKQKRPISPSEIGSPGFGTINMGPPLSSQVPVPLMSAMPQMDRYLSPNYQTQPLPQAANGLPSGFIPQSATVAAEITVPVTFKGKPISAPLAGAADTLSRQRSTSSLSRPGTAEPLPILPVRPLSAMSASNRSHKSGRSGRSRTPGEYEYGAGATQTLEPGPTAAGTLTHRASNTSLRSTGSYGAFDAKTYVDPAYYAADEEAPVPAPRSWRGSQSSLHSGLEYFGPA</sequence>
<feature type="compositionally biased region" description="Basic residues" evidence="2">
    <location>
        <begin position="770"/>
        <end position="779"/>
    </location>
</feature>
<comment type="caution">
    <text evidence="3">The sequence shown here is derived from an EMBL/GenBank/DDBJ whole genome shotgun (WGS) entry which is preliminary data.</text>
</comment>
<evidence type="ECO:0000313" key="4">
    <source>
        <dbReference type="Proteomes" id="UP001219525"/>
    </source>
</evidence>
<feature type="compositionally biased region" description="Low complexity" evidence="2">
    <location>
        <begin position="735"/>
        <end position="747"/>
    </location>
</feature>
<feature type="coiled-coil region" evidence="1">
    <location>
        <begin position="155"/>
        <end position="189"/>
    </location>
</feature>
<gene>
    <name evidence="3" type="ORF">GGX14DRAFT_450901</name>
</gene>
<protein>
    <submittedName>
        <fullName evidence="3">Uncharacterized protein</fullName>
    </submittedName>
</protein>
<evidence type="ECO:0000256" key="2">
    <source>
        <dbReference type="SAM" id="MobiDB-lite"/>
    </source>
</evidence>